<comment type="similarity">
    <text evidence="8 9">Belongs to the TonB-dependent receptor family.</text>
</comment>
<protein>
    <submittedName>
        <fullName evidence="12">SusC/RagA family TonB-linked outer membrane protein</fullName>
    </submittedName>
</protein>
<dbReference type="Pfam" id="PF13715">
    <property type="entry name" value="CarbopepD_reg_2"/>
    <property type="match status" value="1"/>
</dbReference>
<feature type="domain" description="TonB-dependent receptor-like beta-barrel" evidence="10">
    <location>
        <begin position="484"/>
        <end position="927"/>
    </location>
</feature>
<dbReference type="SUPFAM" id="SSF49464">
    <property type="entry name" value="Carboxypeptidase regulatory domain-like"/>
    <property type="match status" value="1"/>
</dbReference>
<evidence type="ECO:0000256" key="8">
    <source>
        <dbReference type="PROSITE-ProRule" id="PRU01360"/>
    </source>
</evidence>
<dbReference type="InterPro" id="IPR008969">
    <property type="entry name" value="CarboxyPept-like_regulatory"/>
</dbReference>
<dbReference type="PROSITE" id="PS52016">
    <property type="entry name" value="TONB_DEPENDENT_REC_3"/>
    <property type="match status" value="1"/>
</dbReference>
<reference evidence="12 13" key="1">
    <citation type="submission" date="2019-11" db="EMBL/GenBank/DDBJ databases">
        <title>Pedobacter sp. HMF7647 Genome sequencing and assembly.</title>
        <authorList>
            <person name="Kang H."/>
            <person name="Kim H."/>
            <person name="Joh K."/>
        </authorList>
    </citation>
    <scope>NUCLEOTIDE SEQUENCE [LARGE SCALE GENOMIC DNA]</scope>
    <source>
        <strain evidence="12 13">HMF7647</strain>
    </source>
</reference>
<evidence type="ECO:0000313" key="12">
    <source>
        <dbReference type="EMBL" id="MXV50875.1"/>
    </source>
</evidence>
<keyword evidence="4 8" id="KW-0812">Transmembrane</keyword>
<keyword evidence="5 9" id="KW-0798">TonB box</keyword>
<evidence type="ECO:0000256" key="2">
    <source>
        <dbReference type="ARBA" id="ARBA00022448"/>
    </source>
</evidence>
<dbReference type="GO" id="GO:0009279">
    <property type="term" value="C:cell outer membrane"/>
    <property type="evidence" value="ECO:0007669"/>
    <property type="project" value="UniProtKB-SubCell"/>
</dbReference>
<dbReference type="Pfam" id="PF00593">
    <property type="entry name" value="TonB_dep_Rec_b-barrel"/>
    <property type="match status" value="1"/>
</dbReference>
<evidence type="ECO:0000256" key="9">
    <source>
        <dbReference type="RuleBase" id="RU003357"/>
    </source>
</evidence>
<dbReference type="NCBIfam" id="TIGR04057">
    <property type="entry name" value="SusC_RagA_signa"/>
    <property type="match status" value="1"/>
</dbReference>
<dbReference type="InterPro" id="IPR037066">
    <property type="entry name" value="Plug_dom_sf"/>
</dbReference>
<dbReference type="InterPro" id="IPR036942">
    <property type="entry name" value="Beta-barrel_TonB_sf"/>
</dbReference>
<proteinExistence type="inferred from homology"/>
<dbReference type="EMBL" id="WVHT01000003">
    <property type="protein sequence ID" value="MXV50875.1"/>
    <property type="molecule type" value="Genomic_DNA"/>
</dbReference>
<dbReference type="RefSeq" id="WP_160844061.1">
    <property type="nucleotide sequence ID" value="NZ_WVHT01000003.1"/>
</dbReference>
<feature type="domain" description="TonB-dependent receptor plug" evidence="11">
    <location>
        <begin position="120"/>
        <end position="223"/>
    </location>
</feature>
<dbReference type="Pfam" id="PF07715">
    <property type="entry name" value="Plug"/>
    <property type="match status" value="1"/>
</dbReference>
<dbReference type="Gene3D" id="2.170.130.10">
    <property type="entry name" value="TonB-dependent receptor, plug domain"/>
    <property type="match status" value="1"/>
</dbReference>
<name>A0A7K1Y8G4_9SPHI</name>
<keyword evidence="6 8" id="KW-0472">Membrane</keyword>
<dbReference type="InterPro" id="IPR039426">
    <property type="entry name" value="TonB-dep_rcpt-like"/>
</dbReference>
<keyword evidence="13" id="KW-1185">Reference proteome</keyword>
<organism evidence="12 13">
    <name type="scientific">Hufsiella arboris</name>
    <dbReference type="NCBI Taxonomy" id="2695275"/>
    <lineage>
        <taxon>Bacteria</taxon>
        <taxon>Pseudomonadati</taxon>
        <taxon>Bacteroidota</taxon>
        <taxon>Sphingobacteriia</taxon>
        <taxon>Sphingobacteriales</taxon>
        <taxon>Sphingobacteriaceae</taxon>
        <taxon>Hufsiella</taxon>
    </lineage>
</organism>
<dbReference type="InterPro" id="IPR000531">
    <property type="entry name" value="Beta-barrel_TonB"/>
</dbReference>
<keyword evidence="3 8" id="KW-1134">Transmembrane beta strand</keyword>
<evidence type="ECO:0000256" key="3">
    <source>
        <dbReference type="ARBA" id="ARBA00022452"/>
    </source>
</evidence>
<accession>A0A7K1Y8G4</accession>
<evidence type="ECO:0000256" key="4">
    <source>
        <dbReference type="ARBA" id="ARBA00022692"/>
    </source>
</evidence>
<dbReference type="InterPro" id="IPR012910">
    <property type="entry name" value="Plug_dom"/>
</dbReference>
<dbReference type="AlphaFoldDB" id="A0A7K1Y8G4"/>
<keyword evidence="7 8" id="KW-0998">Cell outer membrane</keyword>
<dbReference type="SUPFAM" id="SSF56935">
    <property type="entry name" value="Porins"/>
    <property type="match status" value="1"/>
</dbReference>
<sequence>MIHILLPQKRKVFLVILFLFACIIVKAQNRVTGLVTGNDNKQPIIGASVKIKGSTTGTSTNVNGAFSINAKSTDVLEISSIGYETQSVTVGNQTSLNVVLLAGTKALNEVVVTGYTAQRKKDITGAVAVVDVASLKSVPSGTTESLLQGQASGVTVINSGVPGGNSNVRVRGITSFGNSDPLVIIDGTPGSLHDLNVNDIESMQVLKDAGSAAIYGVRGSNGVVVVTTKKGKQGKAKINFESYVGTQRPLQGNVFNIANPTETGNAIWQEFKNSGIAITPDTYKNSQYGYGSTPVVPYYITPIAGQQGNPNADPSKYALYSNQITRANQQGTDWFHEIFKPATMQNYSLAASGGSDKSNFYFSVGYLDQEGTMIQTHLKRYTARINTNFNIKDHIRVGENAYLFYRQNPGLPGTNQNEGNPISYTYRQSPLIPVFDIVGNYAGTNSKGLGNPQNPYAILDRTKNNTSNDWQMNGNVFAEADFLKHLTARTSFGGTIDNYTYNNIGYTAYENAENNTNPNGFTENYGYNSSWTWTNTLRYNQVFNKHNVTALIGTEAIENYSRAAFGTRNGYYITNPGSLTTDPNLFTLNFGPPSGQTNGNLNNGMGGASTPYTTSLFSIFGRVDYSFNDRYLISGTLRRDGSSVFLEDQRFGWFPSVTAGWRISQENFMKNVSWISDLKLRGGWGKLGSLSNVRPTNSFDLFGQVAGNSSYDLGGTSTSSVLGSYASQFGNPITTWEEDKISNIGIDASIFKNRFDLSVEWYKKSVTGLLFNAPIAATAGGAVVPFNNTGDVENHGWDISATYHGAINDNFKFDITGTFTTYNNKVISLKDGVLYQDRVSGGSNRFGAFSRLQPGQAVGAFYGYKVLGLFQNAADVTNSPTQPDAAPGRFKYQDINNDGQINNSDRTFFGNPNPKYSTGLNLGASYKAFDFSMFLYASVGNDVINYVKYWTDFPQVFDAAMSKDAAVHSFGMPEANGKTPILERSANFSNTTVFNSYYMEDGSYLRCKQIQVGYTIPSTVMKKVGIDRFRVYLQAANLFTITKYSGLDPELQTSNVNDNTNFGIDFGNYPGNQKTFNIGVNVGF</sequence>
<comment type="subcellular location">
    <subcellularLocation>
        <location evidence="1 8">Cell outer membrane</location>
        <topology evidence="1 8">Multi-pass membrane protein</topology>
    </subcellularLocation>
</comment>
<evidence type="ECO:0000259" key="11">
    <source>
        <dbReference type="Pfam" id="PF07715"/>
    </source>
</evidence>
<dbReference type="Gene3D" id="2.60.40.1120">
    <property type="entry name" value="Carboxypeptidase-like, regulatory domain"/>
    <property type="match status" value="1"/>
</dbReference>
<evidence type="ECO:0000256" key="5">
    <source>
        <dbReference type="ARBA" id="ARBA00023077"/>
    </source>
</evidence>
<dbReference type="Gene3D" id="2.40.170.20">
    <property type="entry name" value="TonB-dependent receptor, beta-barrel domain"/>
    <property type="match status" value="1"/>
</dbReference>
<evidence type="ECO:0000313" key="13">
    <source>
        <dbReference type="Proteomes" id="UP000466586"/>
    </source>
</evidence>
<dbReference type="InterPro" id="IPR023997">
    <property type="entry name" value="TonB-dep_OMP_SusC/RagA_CS"/>
</dbReference>
<evidence type="ECO:0000256" key="7">
    <source>
        <dbReference type="ARBA" id="ARBA00023237"/>
    </source>
</evidence>
<comment type="caution">
    <text evidence="12">The sequence shown here is derived from an EMBL/GenBank/DDBJ whole genome shotgun (WGS) entry which is preliminary data.</text>
</comment>
<evidence type="ECO:0000259" key="10">
    <source>
        <dbReference type="Pfam" id="PF00593"/>
    </source>
</evidence>
<gene>
    <name evidence="12" type="ORF">GS399_07800</name>
</gene>
<dbReference type="NCBIfam" id="TIGR04056">
    <property type="entry name" value="OMP_RagA_SusC"/>
    <property type="match status" value="1"/>
</dbReference>
<dbReference type="Proteomes" id="UP000466586">
    <property type="component" value="Unassembled WGS sequence"/>
</dbReference>
<dbReference type="InterPro" id="IPR023996">
    <property type="entry name" value="TonB-dep_OMP_SusC/RagA"/>
</dbReference>
<evidence type="ECO:0000256" key="1">
    <source>
        <dbReference type="ARBA" id="ARBA00004571"/>
    </source>
</evidence>
<keyword evidence="2 8" id="KW-0813">Transport</keyword>
<evidence type="ECO:0000256" key="6">
    <source>
        <dbReference type="ARBA" id="ARBA00023136"/>
    </source>
</evidence>